<name>A0A6L6WHG6_9RHOB</name>
<dbReference type="AlphaFoldDB" id="A0A6L6WHG6"/>
<dbReference type="Gene3D" id="3.40.50.150">
    <property type="entry name" value="Vaccinia Virus protein VP39"/>
    <property type="match status" value="1"/>
</dbReference>
<gene>
    <name evidence="1" type="ORF">GO984_12790</name>
</gene>
<accession>A0A6L6WHG6</accession>
<protein>
    <submittedName>
        <fullName evidence="1">Methyltransferase domain-containing protein</fullName>
    </submittedName>
</protein>
<keyword evidence="1" id="KW-0489">Methyltransferase</keyword>
<dbReference type="SUPFAM" id="SSF53335">
    <property type="entry name" value="S-adenosyl-L-methionine-dependent methyltransferases"/>
    <property type="match status" value="1"/>
</dbReference>
<evidence type="ECO:0000313" key="2">
    <source>
        <dbReference type="Proteomes" id="UP000478892"/>
    </source>
</evidence>
<dbReference type="PANTHER" id="PTHR43861">
    <property type="entry name" value="TRANS-ACONITATE 2-METHYLTRANSFERASE-RELATED"/>
    <property type="match status" value="1"/>
</dbReference>
<comment type="caution">
    <text evidence="1">The sequence shown here is derived from an EMBL/GenBank/DDBJ whole genome shotgun (WGS) entry which is preliminary data.</text>
</comment>
<keyword evidence="1" id="KW-0808">Transferase</keyword>
<dbReference type="GO" id="GO:0032259">
    <property type="term" value="P:methylation"/>
    <property type="evidence" value="ECO:0007669"/>
    <property type="project" value="UniProtKB-KW"/>
</dbReference>
<organism evidence="1 2">
    <name type="scientific">Parasedimentitalea huanghaiensis</name>
    <dbReference type="NCBI Taxonomy" id="2682100"/>
    <lineage>
        <taxon>Bacteria</taxon>
        <taxon>Pseudomonadati</taxon>
        <taxon>Pseudomonadota</taxon>
        <taxon>Alphaproteobacteria</taxon>
        <taxon>Rhodobacterales</taxon>
        <taxon>Paracoccaceae</taxon>
        <taxon>Parasedimentitalea</taxon>
    </lineage>
</organism>
<proteinExistence type="predicted"/>
<dbReference type="InterPro" id="IPR029063">
    <property type="entry name" value="SAM-dependent_MTases_sf"/>
</dbReference>
<evidence type="ECO:0000313" key="1">
    <source>
        <dbReference type="EMBL" id="MVO16688.1"/>
    </source>
</evidence>
<dbReference type="Proteomes" id="UP000478892">
    <property type="component" value="Unassembled WGS sequence"/>
</dbReference>
<dbReference type="GO" id="GO:0008168">
    <property type="term" value="F:methyltransferase activity"/>
    <property type="evidence" value="ECO:0007669"/>
    <property type="project" value="UniProtKB-KW"/>
</dbReference>
<reference evidence="1 2" key="1">
    <citation type="submission" date="2019-12" db="EMBL/GenBank/DDBJ databases">
        <authorList>
            <person name="Zhang Y.-J."/>
        </authorList>
    </citation>
    <scope>NUCLEOTIDE SEQUENCE [LARGE SCALE GENOMIC DNA]</scope>
    <source>
        <strain evidence="1 2">CY05</strain>
    </source>
</reference>
<sequence length="316" mass="35686">MNPVVAALRTAASPRIRLSDLATQSCPCCRRKATSVSRYPAFVSKFFSGLLLAHCDNCGTGWVPIPNLDLDTYYEKHYAKEVRKDRLFEGKFYGPDNPVWSKEKHAVRDRAKRHADILHRIAPNAQDVLDIGCGEGYLLHNINVPRKFALESDENVQGILQEEVGATMIGQLPEKPTFDVIVASHVVEHFTYDTVRDYMLGFIAALKPNGVVLIEVPPGAWQLEEFAAGNRPPNQRLEPHTLFFSSYAMNMMLLDSGFEIVQSIRCPWTKNHMNDFKIKKQVPENVYNDADYVFVGRKPAGQTVWPGLVRKLRALT</sequence>
<keyword evidence="2" id="KW-1185">Reference proteome</keyword>
<dbReference type="EMBL" id="WQLV01000007">
    <property type="protein sequence ID" value="MVO16688.1"/>
    <property type="molecule type" value="Genomic_DNA"/>
</dbReference>
<dbReference type="RefSeq" id="WP_157022912.1">
    <property type="nucleotide sequence ID" value="NZ_WQLV01000007.1"/>
</dbReference>
<dbReference type="Pfam" id="PF13489">
    <property type="entry name" value="Methyltransf_23"/>
    <property type="match status" value="1"/>
</dbReference>
<dbReference type="CDD" id="cd02440">
    <property type="entry name" value="AdoMet_MTases"/>
    <property type="match status" value="1"/>
</dbReference>